<dbReference type="InterPro" id="IPR046673">
    <property type="entry name" value="ToxA_N"/>
</dbReference>
<evidence type="ECO:0000256" key="2">
    <source>
        <dbReference type="ARBA" id="ARBA00012483"/>
    </source>
</evidence>
<dbReference type="GO" id="GO:0016567">
    <property type="term" value="P:protein ubiquitination"/>
    <property type="evidence" value="ECO:0007669"/>
    <property type="project" value="InterPro"/>
</dbReference>
<comment type="caution">
    <text evidence="8">The sequence shown here is derived from an EMBL/GenBank/DDBJ whole genome shotgun (WGS) entry which is preliminary data.</text>
</comment>
<keyword evidence="6" id="KW-0964">Secreted</keyword>
<evidence type="ECO:0000256" key="6">
    <source>
        <dbReference type="PROSITE-ProRule" id="PRU01398"/>
    </source>
</evidence>
<dbReference type="PANTHER" id="PTHR45712:SF31">
    <property type="entry name" value="PODOCAN"/>
    <property type="match status" value="1"/>
</dbReference>
<keyword evidence="6" id="KW-1035">Host cytoplasm</keyword>
<accession>A0A923GD23</accession>
<dbReference type="EMBL" id="JABWRJ010000056">
    <property type="protein sequence ID" value="MBC3449102.1"/>
    <property type="molecule type" value="Genomic_DNA"/>
</dbReference>
<dbReference type="InterPro" id="IPR050333">
    <property type="entry name" value="SLRP"/>
</dbReference>
<dbReference type="Pfam" id="PF14496">
    <property type="entry name" value="NEL"/>
    <property type="match status" value="1"/>
</dbReference>
<reference evidence="8" key="2">
    <citation type="submission" date="2020-07" db="EMBL/GenBank/DDBJ databases">
        <authorList>
            <person name="Lood C."/>
            <person name="Girard L."/>
        </authorList>
    </citation>
    <scope>NUCLEOTIDE SEQUENCE</scope>
    <source>
        <strain evidence="8">BW13M1</strain>
    </source>
</reference>
<dbReference type="PROSITE" id="PS51450">
    <property type="entry name" value="LRR"/>
    <property type="match status" value="1"/>
</dbReference>
<keyword evidence="5" id="KW-0843">Virulence</keyword>
<evidence type="ECO:0000256" key="3">
    <source>
        <dbReference type="ARBA" id="ARBA00022614"/>
    </source>
</evidence>
<comment type="catalytic activity">
    <reaction evidence="1">
        <text>S-ubiquitinyl-[E2 ubiquitin-conjugating enzyme]-L-cysteine + [acceptor protein]-L-lysine = [E2 ubiquitin-conjugating enzyme]-L-cysteine + N(6)-ubiquitinyl-[acceptor protein]-L-lysine.</text>
        <dbReference type="EC" id="2.3.2.27"/>
    </reaction>
</comment>
<dbReference type="PROSITE" id="PS52053">
    <property type="entry name" value="NEL"/>
    <property type="match status" value="1"/>
</dbReference>
<dbReference type="InterPro" id="IPR001611">
    <property type="entry name" value="Leu-rich_rpt"/>
</dbReference>
<dbReference type="SMART" id="SM00369">
    <property type="entry name" value="LRR_TYP"/>
    <property type="match status" value="4"/>
</dbReference>
<evidence type="ECO:0000256" key="1">
    <source>
        <dbReference type="ARBA" id="ARBA00000900"/>
    </source>
</evidence>
<comment type="PTM">
    <text evidence="6">Ubiquitinated in the presence of host E1 ubiquitin-activating enzyme, E2 ubiquitin-conjugating enzyme and ubiquitin.</text>
</comment>
<dbReference type="GO" id="GO:0061630">
    <property type="term" value="F:ubiquitin protein ligase activity"/>
    <property type="evidence" value="ECO:0007669"/>
    <property type="project" value="UniProtKB-EC"/>
</dbReference>
<keyword evidence="6" id="KW-0808">Transferase</keyword>
<name>A0A923GD23_9PSED</name>
<evidence type="ECO:0000256" key="4">
    <source>
        <dbReference type="ARBA" id="ARBA00022737"/>
    </source>
</evidence>
<evidence type="ECO:0000313" key="8">
    <source>
        <dbReference type="EMBL" id="MBC3449102.1"/>
    </source>
</evidence>
<gene>
    <name evidence="8" type="ORF">HU751_25300</name>
</gene>
<dbReference type="InterPro" id="IPR032675">
    <property type="entry name" value="LRR_dom_sf"/>
</dbReference>
<reference evidence="8" key="1">
    <citation type="journal article" date="2020" name="Microorganisms">
        <title>Reliable Identification of Environmental Pseudomonas Isolates Using the rpoD Gene.</title>
        <authorList>
            <consortium name="The Broad Institute Genome Sequencing Platform"/>
            <person name="Girard L."/>
            <person name="Lood C."/>
            <person name="Rokni-Zadeh H."/>
            <person name="van Noort V."/>
            <person name="Lavigne R."/>
            <person name="De Mot R."/>
        </authorList>
    </citation>
    <scope>NUCLEOTIDE SEQUENCE</scope>
    <source>
        <strain evidence="8">BW13M1</strain>
    </source>
</reference>
<dbReference type="RefSeq" id="WP_186735604.1">
    <property type="nucleotide sequence ID" value="NZ_JABWRJ020000002.1"/>
</dbReference>
<dbReference type="Pfam" id="PF20178">
    <property type="entry name" value="ToxA_N"/>
    <property type="match status" value="1"/>
</dbReference>
<dbReference type="GO" id="GO:0005615">
    <property type="term" value="C:extracellular space"/>
    <property type="evidence" value="ECO:0007669"/>
    <property type="project" value="TreeGrafter"/>
</dbReference>
<dbReference type="PANTHER" id="PTHR45712">
    <property type="entry name" value="AGAP008170-PA"/>
    <property type="match status" value="1"/>
</dbReference>
<keyword evidence="6" id="KW-0833">Ubl conjugation pathway</keyword>
<evidence type="ECO:0000256" key="5">
    <source>
        <dbReference type="ARBA" id="ARBA00023026"/>
    </source>
</evidence>
<sequence length="1858" mass="208347">MSVNNNGVAGAPATDEPIGSLSKQLIADKMPDWLKHVAKPDHAHMRNALSRPSAWFDRACLAHPDIARQLVQEYGTHRKTQDDVARLLKQLPDLRQFATQQLTQAIKQRFDLELDVNRTYLFNARRAEAYQDASYGDPIVQAARSFRRATQSLLHSALQNFEAEHALPGGLDTARLSSRVLDSNAFVGVVPSGNQVGISPSEFAALSRELDIGGQYQALIETVCQADPQAAKVFGDAELSTLRLELHRAYLGERLEQPLYAALLKLVEHGQAEHEGRPLGATFLQLFGSSVTGALIFGVESGPSLPARYPAFHLPFQGWLVTYLPGARIPLQHHATAEALQAYLREQLGAMTRRQLLDSVPARDSSAVFTQLLDCLQPVDWSTSKVIPGQYGGTVNRVRDPNARVTVAQQPFGQGLREALVAQKRQRLTDDALFHAVPTATEDRITAQKQLAYYTGLAFDALALGVFFVPALGPVMLGLTALQLGHEVYEGFASWARGDRQQALAYLVDVVENVAQLAVLGVWEASGGKPAVEKITVETPSFVEELEPVRRPDGDVRLWSPDLKPFAHDIVLPAGLKADEFGLYHHAGKTWLALEDRLFSVSPISVPHDYVLVHPQSPHGYQPRLRHNGAGAWLHGLDRPQGWSLNKLASRAGPLIAEFDEATLTRILEVSGTDESVLRRTVSQNLRLPALLEDTLSRFRLDQELRTSVTEPHMLRKTFQKRYDLLYAKPAARGATLRQRYPQLPLPVIEELLRNASQVELQSLDQGRIHARLAAEARTYQQQVRLARAYEGLYLDTVRNWDTDRLVLHTLEQLPGWPADTVIDLEQHLHWPAERTRIGAQTAEPDATIISTTNGYIVDGSSAPAASEMLHDTLYSALMKALPTPAITVLGNLGVSYTQALKRLLRQMPRLSREALRKVLRMQPVRQGFHSPMRLADGRLGYPLGGQGGTGGGFTRHTLLRMIRETGLPVHTTRTADQILADLEGSGLSRSEINLRLQALLEQHTSLRRTLAEWRRMTRSTAGHDTDAIDTLHERLIQHWYDNALPVTPHEVTPLRLEQIELDTFPTDLPSFFSENVSHLQLIDPSHGGASSLGRRERLLTHLLQQFPVLRSLEVTRPYVDNAPASTFLYDLGSITRRLPELESLSITNLNLPLSSREIESLRNLPRLRRLILDGNRLLTHGYQAFEGLTLDYLGLERMELDHWPQGLRPRPLTRIREVSLRDNRIRSLPSFLMSNEPDLATHTIIALEGNPIIEDQLLRIMLNQQGQAGRIHADISPSLNARLRHYTQQREALRDALDNWANASSSTAPLSQGAMAMRNRIGVSINTFWRNQELGMRQTTLRLENIALEHFPPSLPAFFHQRVRSLSLARISSTTAQLDDFLRRFPLVENLSLVEHAQPSQTLPTALRRLPRLIYLSLRDMGLVIDDSVLATFATLGNLSTLELAGNRLGTITEVPETLRNLSRLELNNMGIERWPTWLDSLLPLELLDLSENRLTELPEHIFSNLDHDFPVSSIALFDNPLTRSTMFRARTSSDTQRNFTFAMSLPDDLLTATSSDEELAGGHLHNPILPLAEDQPRLEAWLQGAQLENEALRDAWQQLQQAGDAGNLLSLVGRLQQSAPFRNGATRPSFCQRVRMVLIKALVRPEERALFNAIAQEALVQPDTGSQTCHDGALLVFQNIELLIDSRSLLTAAGDTEHTLYQELTRLYRLYRLDEIARDKAKGRDEAEVRLAYRRGLNQELKLGVPDDNMLYEAFADVSRSELTAAMDQVHRDEQGESFLRYAANNDEWCRYLRLTYAARFDAIEQQYRAQVSALDESPQSLEELAPEYEALENDKQARERHLIRELTTLANPDRS</sequence>
<keyword evidence="3" id="KW-0433">Leucine-rich repeat</keyword>
<protein>
    <recommendedName>
        <fullName evidence="2">RING-type E3 ubiquitin transferase</fullName>
        <ecNumber evidence="2">2.3.2.27</ecNumber>
    </recommendedName>
</protein>
<keyword evidence="6" id="KW-0832">Ubl conjugation</keyword>
<dbReference type="InterPro" id="IPR003591">
    <property type="entry name" value="Leu-rich_rpt_typical-subtyp"/>
</dbReference>
<feature type="active site" description="Glycyl thioester intermediate" evidence="6">
    <location>
        <position position="1671"/>
    </location>
</feature>
<evidence type="ECO:0000259" key="7">
    <source>
        <dbReference type="PROSITE" id="PS52053"/>
    </source>
</evidence>
<comment type="similarity">
    <text evidence="6">Belongs to the LRR-containing bacterial E3 ligase family.</text>
</comment>
<dbReference type="Gene3D" id="3.80.10.10">
    <property type="entry name" value="Ribonuclease Inhibitor"/>
    <property type="match status" value="2"/>
</dbReference>
<organism evidence="8">
    <name type="scientific">Pseudomonas peradeniyensis</name>
    <dbReference type="NCBI Taxonomy" id="2745488"/>
    <lineage>
        <taxon>Bacteria</taxon>
        <taxon>Pseudomonadati</taxon>
        <taxon>Pseudomonadota</taxon>
        <taxon>Gammaproteobacteria</taxon>
        <taxon>Pseudomonadales</taxon>
        <taxon>Pseudomonadaceae</taxon>
        <taxon>Pseudomonas</taxon>
    </lineage>
</organism>
<dbReference type="InterPro" id="IPR029487">
    <property type="entry name" value="NEL_dom"/>
</dbReference>
<dbReference type="SUPFAM" id="SSF52058">
    <property type="entry name" value="L domain-like"/>
    <property type="match status" value="2"/>
</dbReference>
<keyword evidence="4" id="KW-0677">Repeat</keyword>
<dbReference type="Gene3D" id="1.20.58.360">
    <property type="entry name" value="Shigella T3SS effector IpaH defines"/>
    <property type="match status" value="1"/>
</dbReference>
<feature type="domain" description="NEL" evidence="7">
    <location>
        <begin position="1575"/>
        <end position="1858"/>
    </location>
</feature>
<dbReference type="EC" id="2.3.2.27" evidence="2"/>
<proteinExistence type="inferred from homology"/>